<comment type="similarity">
    <text evidence="9">Belongs to the GSP H family.</text>
</comment>
<gene>
    <name evidence="13" type="primary">xpsH</name>
    <name evidence="13" type="ORF">GCM10011365_11790</name>
</gene>
<evidence type="ECO:0000256" key="10">
    <source>
        <dbReference type="ARBA" id="ARBA00030775"/>
    </source>
</evidence>
<proteinExistence type="inferred from homology"/>
<evidence type="ECO:0000256" key="11">
    <source>
        <dbReference type="SAM" id="Phobius"/>
    </source>
</evidence>
<organism evidence="13 14">
    <name type="scientific">Marinicella pacifica</name>
    <dbReference type="NCBI Taxonomy" id="1171543"/>
    <lineage>
        <taxon>Bacteria</taxon>
        <taxon>Pseudomonadati</taxon>
        <taxon>Pseudomonadota</taxon>
        <taxon>Gammaproteobacteria</taxon>
        <taxon>Lysobacterales</taxon>
        <taxon>Marinicellaceae</taxon>
        <taxon>Marinicella</taxon>
    </lineage>
</organism>
<dbReference type="GO" id="GO:0015627">
    <property type="term" value="C:type II protein secretion system complex"/>
    <property type="evidence" value="ECO:0007669"/>
    <property type="project" value="InterPro"/>
</dbReference>
<evidence type="ECO:0000256" key="3">
    <source>
        <dbReference type="ARBA" id="ARBA00022475"/>
    </source>
</evidence>
<evidence type="ECO:0000256" key="2">
    <source>
        <dbReference type="ARBA" id="ARBA00021549"/>
    </source>
</evidence>
<name>A0A917CMM0_9GAMM</name>
<evidence type="ECO:0000256" key="1">
    <source>
        <dbReference type="ARBA" id="ARBA00004377"/>
    </source>
</evidence>
<keyword evidence="4" id="KW-0488">Methylation</keyword>
<dbReference type="RefSeq" id="WP_188364782.1">
    <property type="nucleotide sequence ID" value="NZ_BAABJF010000015.1"/>
</dbReference>
<keyword evidence="7 11" id="KW-1133">Transmembrane helix</keyword>
<keyword evidence="8 11" id="KW-0472">Membrane</keyword>
<protein>
    <recommendedName>
        <fullName evidence="2">Type II secretion system protein H</fullName>
    </recommendedName>
    <alternativeName>
        <fullName evidence="10">General secretion pathway protein H</fullName>
    </alternativeName>
</protein>
<evidence type="ECO:0000256" key="5">
    <source>
        <dbReference type="ARBA" id="ARBA00022519"/>
    </source>
</evidence>
<dbReference type="NCBIfam" id="TIGR02532">
    <property type="entry name" value="IV_pilin_GFxxxE"/>
    <property type="match status" value="1"/>
</dbReference>
<reference evidence="13" key="2">
    <citation type="submission" date="2020-09" db="EMBL/GenBank/DDBJ databases">
        <authorList>
            <person name="Sun Q."/>
            <person name="Zhou Y."/>
        </authorList>
    </citation>
    <scope>NUCLEOTIDE SEQUENCE</scope>
    <source>
        <strain evidence="13">CGMCC 1.12181</strain>
    </source>
</reference>
<evidence type="ECO:0000313" key="14">
    <source>
        <dbReference type="Proteomes" id="UP000605253"/>
    </source>
</evidence>
<dbReference type="InterPro" id="IPR045584">
    <property type="entry name" value="Pilin-like"/>
</dbReference>
<comment type="caution">
    <text evidence="13">The sequence shown here is derived from an EMBL/GenBank/DDBJ whole genome shotgun (WGS) entry which is preliminary data.</text>
</comment>
<dbReference type="EMBL" id="BMEO01000004">
    <property type="protein sequence ID" value="GGF92233.1"/>
    <property type="molecule type" value="Genomic_DNA"/>
</dbReference>
<keyword evidence="5" id="KW-0997">Cell inner membrane</keyword>
<evidence type="ECO:0000256" key="8">
    <source>
        <dbReference type="ARBA" id="ARBA00023136"/>
    </source>
</evidence>
<dbReference type="GO" id="GO:0015628">
    <property type="term" value="P:protein secretion by the type II secretion system"/>
    <property type="evidence" value="ECO:0007669"/>
    <property type="project" value="InterPro"/>
</dbReference>
<keyword evidence="14" id="KW-1185">Reference proteome</keyword>
<dbReference type="Proteomes" id="UP000605253">
    <property type="component" value="Unassembled WGS sequence"/>
</dbReference>
<dbReference type="Pfam" id="PF07963">
    <property type="entry name" value="N_methyl"/>
    <property type="match status" value="1"/>
</dbReference>
<dbReference type="Pfam" id="PF12019">
    <property type="entry name" value="GspH"/>
    <property type="match status" value="1"/>
</dbReference>
<dbReference type="InterPro" id="IPR022346">
    <property type="entry name" value="T2SS_GspH"/>
</dbReference>
<evidence type="ECO:0000256" key="9">
    <source>
        <dbReference type="ARBA" id="ARBA00025772"/>
    </source>
</evidence>
<dbReference type="PRINTS" id="PR00885">
    <property type="entry name" value="BCTERIALGSPH"/>
</dbReference>
<evidence type="ECO:0000256" key="4">
    <source>
        <dbReference type="ARBA" id="ARBA00022481"/>
    </source>
</evidence>
<dbReference type="AlphaFoldDB" id="A0A917CMM0"/>
<dbReference type="PROSITE" id="PS00409">
    <property type="entry name" value="PROKAR_NTER_METHYL"/>
    <property type="match status" value="1"/>
</dbReference>
<evidence type="ECO:0000256" key="6">
    <source>
        <dbReference type="ARBA" id="ARBA00022692"/>
    </source>
</evidence>
<feature type="domain" description="General secretion pathway GspH" evidence="12">
    <location>
        <begin position="44"/>
        <end position="139"/>
    </location>
</feature>
<dbReference type="Gene3D" id="3.30.700.10">
    <property type="entry name" value="Glycoprotein, Type 4 Pilin"/>
    <property type="match status" value="1"/>
</dbReference>
<evidence type="ECO:0000259" key="12">
    <source>
        <dbReference type="Pfam" id="PF12019"/>
    </source>
</evidence>
<dbReference type="GO" id="GO:0005886">
    <property type="term" value="C:plasma membrane"/>
    <property type="evidence" value="ECO:0007669"/>
    <property type="project" value="UniProtKB-SubCell"/>
</dbReference>
<keyword evidence="3" id="KW-1003">Cell membrane</keyword>
<feature type="transmembrane region" description="Helical" evidence="11">
    <location>
        <begin position="7"/>
        <end position="29"/>
    </location>
</feature>
<evidence type="ECO:0000256" key="7">
    <source>
        <dbReference type="ARBA" id="ARBA00022989"/>
    </source>
</evidence>
<dbReference type="SUPFAM" id="SSF54523">
    <property type="entry name" value="Pili subunits"/>
    <property type="match status" value="1"/>
</dbReference>
<reference evidence="13" key="1">
    <citation type="journal article" date="2014" name="Int. J. Syst. Evol. Microbiol.">
        <title>Complete genome sequence of Corynebacterium casei LMG S-19264T (=DSM 44701T), isolated from a smear-ripened cheese.</title>
        <authorList>
            <consortium name="US DOE Joint Genome Institute (JGI-PGF)"/>
            <person name="Walter F."/>
            <person name="Albersmeier A."/>
            <person name="Kalinowski J."/>
            <person name="Ruckert C."/>
        </authorList>
    </citation>
    <scope>NUCLEOTIDE SEQUENCE</scope>
    <source>
        <strain evidence="13">CGMCC 1.12181</strain>
    </source>
</reference>
<dbReference type="InterPro" id="IPR002416">
    <property type="entry name" value="T2SS_protein-GspH"/>
</dbReference>
<comment type="subcellular location">
    <subcellularLocation>
        <location evidence="1">Cell inner membrane</location>
        <topology evidence="1">Single-pass membrane protein</topology>
    </subcellularLocation>
</comment>
<dbReference type="InterPro" id="IPR012902">
    <property type="entry name" value="N_methyl_site"/>
</dbReference>
<sequence>MAHKHRGFTLIEILVVMVMLAVIAGAVAYNMSGSLQAAKIRGASKDMVAALRQTRSQAVVKHEEQSLTIDVENKTYRYPGKEEAVALPEGMEIKVYAAASEVPSEKQAGFRFFSDGSSTGGRITLIYEDRFWRINVAWLTGEIRLFKDSEIDDA</sequence>
<evidence type="ECO:0000313" key="13">
    <source>
        <dbReference type="EMBL" id="GGF92233.1"/>
    </source>
</evidence>
<keyword evidence="6 11" id="KW-0812">Transmembrane</keyword>
<accession>A0A917CMM0</accession>